<dbReference type="EC" id="2.3.1.157" evidence="20"/>
<dbReference type="NCBIfam" id="NF010934">
    <property type="entry name" value="PRK14354.1"/>
    <property type="match status" value="1"/>
</dbReference>
<feature type="active site" description="Proton acceptor" evidence="20">
    <location>
        <position position="365"/>
    </location>
</feature>
<feature type="binding site" evidence="20">
    <location>
        <position position="368"/>
    </location>
    <ligand>
        <name>UDP-N-acetyl-alpha-D-glucosamine</name>
        <dbReference type="ChEBI" id="CHEBI:57705"/>
    </ligand>
</feature>
<evidence type="ECO:0000256" key="14">
    <source>
        <dbReference type="ARBA" id="ARBA00023268"/>
    </source>
</evidence>
<feature type="binding site" evidence="20">
    <location>
        <position position="157"/>
    </location>
    <ligand>
        <name>UDP-N-acetyl-alpha-D-glucosamine</name>
        <dbReference type="ChEBI" id="CHEBI:57705"/>
    </ligand>
</feature>
<keyword evidence="11 20" id="KW-0460">Magnesium</keyword>
<keyword evidence="8 20" id="KW-0548">Nucleotidyltransferase</keyword>
<feature type="region of interest" description="Pyrophosphorylase" evidence="20">
    <location>
        <begin position="1"/>
        <end position="232"/>
    </location>
</feature>
<feature type="domain" description="Nucleotidyl transferase" evidence="21">
    <location>
        <begin position="6"/>
        <end position="220"/>
    </location>
</feature>
<evidence type="ECO:0000256" key="19">
    <source>
        <dbReference type="ARBA" id="ARBA00049628"/>
    </source>
</evidence>
<keyword evidence="9 20" id="KW-0479">Metal-binding</keyword>
<keyword evidence="15 20" id="KW-0012">Acyltransferase</keyword>
<evidence type="ECO:0000256" key="17">
    <source>
        <dbReference type="ARBA" id="ARBA00048247"/>
    </source>
</evidence>
<dbReference type="GO" id="GO:0019134">
    <property type="term" value="F:glucosamine-1-phosphate N-acetyltransferase activity"/>
    <property type="evidence" value="ECO:0007669"/>
    <property type="project" value="UniProtKB-UniRule"/>
</dbReference>
<evidence type="ECO:0000259" key="21">
    <source>
        <dbReference type="Pfam" id="PF00483"/>
    </source>
</evidence>
<keyword evidence="7 20" id="KW-0808">Transferase</keyword>
<dbReference type="GO" id="GO:0009245">
    <property type="term" value="P:lipid A biosynthetic process"/>
    <property type="evidence" value="ECO:0007669"/>
    <property type="project" value="UniProtKB-UniRule"/>
</dbReference>
<gene>
    <name evidence="20 23" type="primary">glmU</name>
    <name evidence="23" type="ORF">CDO51_07520</name>
</gene>
<dbReference type="GO" id="GO:0008360">
    <property type="term" value="P:regulation of cell shape"/>
    <property type="evidence" value="ECO:0007669"/>
    <property type="project" value="UniProtKB-KW"/>
</dbReference>
<evidence type="ECO:0000256" key="20">
    <source>
        <dbReference type="HAMAP-Rule" id="MF_01631"/>
    </source>
</evidence>
<evidence type="ECO:0000256" key="7">
    <source>
        <dbReference type="ARBA" id="ARBA00022679"/>
    </source>
</evidence>
<comment type="similarity">
    <text evidence="4 20">In the C-terminal section; belongs to the transferase hexapeptide repeat family.</text>
</comment>
<dbReference type="GO" id="GO:0003977">
    <property type="term" value="F:UDP-N-acetylglucosamine diphosphorylase activity"/>
    <property type="evidence" value="ECO:0007669"/>
    <property type="project" value="UniProtKB-UniRule"/>
</dbReference>
<keyword evidence="24" id="KW-1185">Reference proteome</keyword>
<dbReference type="GO" id="GO:0016020">
    <property type="term" value="C:membrane"/>
    <property type="evidence" value="ECO:0007669"/>
    <property type="project" value="GOC"/>
</dbReference>
<dbReference type="OrthoDB" id="9775031at2"/>
<feature type="binding site" evidence="20">
    <location>
        <position position="382"/>
    </location>
    <ligand>
        <name>acetyl-CoA</name>
        <dbReference type="ChEBI" id="CHEBI:57288"/>
    </ligand>
</feature>
<keyword evidence="13 20" id="KW-0573">Peptidoglycan synthesis</keyword>
<dbReference type="InterPro" id="IPR029044">
    <property type="entry name" value="Nucleotide-diphossugar_trans"/>
</dbReference>
<feature type="binding site" evidence="20">
    <location>
        <position position="425"/>
    </location>
    <ligand>
        <name>acetyl-CoA</name>
        <dbReference type="ChEBI" id="CHEBI:57288"/>
    </ligand>
</feature>
<dbReference type="NCBIfam" id="TIGR01173">
    <property type="entry name" value="glmU"/>
    <property type="match status" value="1"/>
</dbReference>
<dbReference type="Pfam" id="PF24894">
    <property type="entry name" value="Hexapep_GlmU"/>
    <property type="match status" value="1"/>
</dbReference>
<feature type="binding site" evidence="20">
    <location>
        <position position="230"/>
    </location>
    <ligand>
        <name>Mg(2+)</name>
        <dbReference type="ChEBI" id="CHEBI:18420"/>
    </ligand>
</feature>
<dbReference type="InterPro" id="IPR056818">
    <property type="entry name" value="GlmU/GlgC-like_hexapep"/>
</dbReference>
<keyword evidence="14 20" id="KW-0511">Multifunctional enzyme</keyword>
<comment type="pathway">
    <text evidence="3 20">Nucleotide-sugar biosynthesis; UDP-N-acetyl-alpha-D-glucosamine biosynthesis; UDP-N-acetyl-alpha-D-glucosamine from N-acetyl-alpha-D-glucosamine 1-phosphate: step 1/1.</text>
</comment>
<dbReference type="InterPro" id="IPR050065">
    <property type="entry name" value="GlmU-like"/>
</dbReference>
<sequence>MTAVSAIILAAGKGTRMKSETPKVLHNVCNKPMLWYILSVARKVTADQKVVVGHGKNQVEQFLKENFNYKDVTTTVQEKQLGTGHAVLCTKNNNFKKNTLILLGDTPMITEEELEAIINYHNKNNSVCTVLTVEEKDPTGYGRIIRAESNKIKKIVEEADANSQQKGISEINTGIMLFNTAELFTALDGLGTGNNQGEYYLTDVIENLYNQGKQVLGFQIENAYRTMGINDRVDLSHAERLMRKEINEFHMQQGVTIVDSDRTYIDPEVTIGQDSVIYPNTILRNNSQISSFCTIGPETDISNSIIKESCSIEKSKIIDSEIHSNVNIGPYAQIRPGSVLYRNVKVGNFVEIKNSTLREGSKANHLAYIGDADIGKKVNLGAGSIIVNYDGEKKHRTTINDGAFIGCNSNLVAPVTIKENAFVAAGSTITDEVPKESLAIARSRQTIKEDWVKNNRTN</sequence>
<evidence type="ECO:0000256" key="8">
    <source>
        <dbReference type="ARBA" id="ARBA00022695"/>
    </source>
</evidence>
<dbReference type="GO" id="GO:0005737">
    <property type="term" value="C:cytoplasm"/>
    <property type="evidence" value="ECO:0007669"/>
    <property type="project" value="UniProtKB-SubCell"/>
</dbReference>
<dbReference type="InterPro" id="IPR011004">
    <property type="entry name" value="Trimer_LpxA-like_sf"/>
</dbReference>
<keyword evidence="6 20" id="KW-0963">Cytoplasm</keyword>
<dbReference type="GO" id="GO:0009252">
    <property type="term" value="P:peptidoglycan biosynthetic process"/>
    <property type="evidence" value="ECO:0007669"/>
    <property type="project" value="UniProtKB-UniRule"/>
</dbReference>
<keyword evidence="16 20" id="KW-0961">Cell wall biogenesis/degradation</keyword>
<evidence type="ECO:0000256" key="15">
    <source>
        <dbReference type="ARBA" id="ARBA00023315"/>
    </source>
</evidence>
<dbReference type="InterPro" id="IPR005835">
    <property type="entry name" value="NTP_transferase_dom"/>
</dbReference>
<dbReference type="UniPathway" id="UPA00973"/>
<dbReference type="Gene3D" id="2.160.10.10">
    <property type="entry name" value="Hexapeptide repeat proteins"/>
    <property type="match status" value="1"/>
</dbReference>
<feature type="binding site" evidence="20">
    <location>
        <position position="105"/>
    </location>
    <ligand>
        <name>Mg(2+)</name>
        <dbReference type="ChEBI" id="CHEBI:18420"/>
    </ligand>
</feature>
<dbReference type="CDD" id="cd02540">
    <property type="entry name" value="GT2_GlmU_N_bac"/>
    <property type="match status" value="1"/>
</dbReference>
<comment type="pathway">
    <text evidence="2 20">Nucleotide-sugar biosynthesis; UDP-N-acetyl-alpha-D-glucosamine biosynthesis; N-acetyl-alpha-D-glucosamine 1-phosphate from alpha-D-glucosamine 6-phosphate (route II): step 2/2.</text>
</comment>
<feature type="binding site" evidence="20">
    <location>
        <begin position="82"/>
        <end position="83"/>
    </location>
    <ligand>
        <name>UDP-N-acetyl-alpha-D-glucosamine</name>
        <dbReference type="ChEBI" id="CHEBI:57705"/>
    </ligand>
</feature>
<dbReference type="UniPathway" id="UPA00113">
    <property type="reaction ID" value="UER00532"/>
</dbReference>
<feature type="domain" description="Glucose-1-phosphate adenylyltransferase/Bifunctional protein GlmU-like C-terminal hexapeptide" evidence="22">
    <location>
        <begin position="299"/>
        <end position="370"/>
    </location>
</feature>
<evidence type="ECO:0000256" key="2">
    <source>
        <dbReference type="ARBA" id="ARBA00005166"/>
    </source>
</evidence>
<dbReference type="GO" id="GO:0000287">
    <property type="term" value="F:magnesium ion binding"/>
    <property type="evidence" value="ECO:0007669"/>
    <property type="project" value="UniProtKB-UniRule"/>
</dbReference>
<keyword evidence="10 20" id="KW-0677">Repeat</keyword>
<dbReference type="InterPro" id="IPR001451">
    <property type="entry name" value="Hexapep"/>
</dbReference>
<evidence type="ECO:0000259" key="22">
    <source>
        <dbReference type="Pfam" id="PF24894"/>
    </source>
</evidence>
<dbReference type="InterPro" id="IPR005882">
    <property type="entry name" value="Bifunctional_GlmU"/>
</dbReference>
<dbReference type="GO" id="GO:0000902">
    <property type="term" value="P:cell morphogenesis"/>
    <property type="evidence" value="ECO:0007669"/>
    <property type="project" value="UniProtKB-UniRule"/>
</dbReference>
<dbReference type="PANTHER" id="PTHR43584:SF3">
    <property type="entry name" value="BIFUNCTIONAL PROTEIN GLMU"/>
    <property type="match status" value="1"/>
</dbReference>
<evidence type="ECO:0000256" key="6">
    <source>
        <dbReference type="ARBA" id="ARBA00022490"/>
    </source>
</evidence>
<feature type="region of interest" description="N-acetyltransferase" evidence="20">
    <location>
        <begin position="254"/>
        <end position="458"/>
    </location>
</feature>
<dbReference type="Proteomes" id="UP000214588">
    <property type="component" value="Unassembled WGS sequence"/>
</dbReference>
<evidence type="ECO:0000256" key="13">
    <source>
        <dbReference type="ARBA" id="ARBA00022984"/>
    </source>
</evidence>
<dbReference type="Pfam" id="PF00483">
    <property type="entry name" value="NTP_transferase"/>
    <property type="match status" value="1"/>
</dbReference>
<comment type="catalytic activity">
    <reaction evidence="18 20">
        <text>N-acetyl-alpha-D-glucosamine 1-phosphate + UTP + H(+) = UDP-N-acetyl-alpha-D-glucosamine + diphosphate</text>
        <dbReference type="Rhea" id="RHEA:13509"/>
        <dbReference type="ChEBI" id="CHEBI:15378"/>
        <dbReference type="ChEBI" id="CHEBI:33019"/>
        <dbReference type="ChEBI" id="CHEBI:46398"/>
        <dbReference type="ChEBI" id="CHEBI:57705"/>
        <dbReference type="ChEBI" id="CHEBI:57776"/>
        <dbReference type="EC" id="2.7.7.23"/>
    </reaction>
</comment>
<comment type="pathway">
    <text evidence="20">Bacterial outer membrane biogenesis; LPS lipid A biosynthesis.</text>
</comment>
<feature type="binding site" evidence="20">
    <location>
        <position position="77"/>
    </location>
    <ligand>
        <name>UDP-N-acetyl-alpha-D-glucosamine</name>
        <dbReference type="ChEBI" id="CHEBI:57705"/>
    </ligand>
</feature>
<feature type="binding site" evidence="20">
    <location>
        <position position="230"/>
    </location>
    <ligand>
        <name>UDP-N-acetyl-alpha-D-glucosamine</name>
        <dbReference type="ChEBI" id="CHEBI:57705"/>
    </ligand>
</feature>
<feature type="binding site" evidence="20">
    <location>
        <begin position="9"/>
        <end position="12"/>
    </location>
    <ligand>
        <name>UDP-N-acetyl-alpha-D-glucosamine</name>
        <dbReference type="ChEBI" id="CHEBI:57705"/>
    </ligand>
</feature>
<comment type="caution">
    <text evidence="20">Lacks conserved residue(s) required for the propagation of feature annotation.</text>
</comment>
<comment type="catalytic activity">
    <reaction evidence="17 20">
        <text>alpha-D-glucosamine 1-phosphate + acetyl-CoA = N-acetyl-alpha-D-glucosamine 1-phosphate + CoA + H(+)</text>
        <dbReference type="Rhea" id="RHEA:13725"/>
        <dbReference type="ChEBI" id="CHEBI:15378"/>
        <dbReference type="ChEBI" id="CHEBI:57287"/>
        <dbReference type="ChEBI" id="CHEBI:57288"/>
        <dbReference type="ChEBI" id="CHEBI:57776"/>
        <dbReference type="ChEBI" id="CHEBI:58516"/>
        <dbReference type="EC" id="2.3.1.157"/>
    </reaction>
</comment>
<accession>A0A226BXM5</accession>
<feature type="region of interest" description="Linker" evidence="20">
    <location>
        <begin position="233"/>
        <end position="253"/>
    </location>
</feature>
<evidence type="ECO:0000256" key="12">
    <source>
        <dbReference type="ARBA" id="ARBA00022960"/>
    </source>
</evidence>
<feature type="binding site" evidence="20">
    <location>
        <position position="442"/>
    </location>
    <ligand>
        <name>acetyl-CoA</name>
        <dbReference type="ChEBI" id="CHEBI:57288"/>
    </ligand>
</feature>
<evidence type="ECO:0000256" key="4">
    <source>
        <dbReference type="ARBA" id="ARBA00007707"/>
    </source>
</evidence>
<dbReference type="SUPFAM" id="SSF53448">
    <property type="entry name" value="Nucleotide-diphospho-sugar transferases"/>
    <property type="match status" value="1"/>
</dbReference>
<feature type="binding site" evidence="20">
    <location>
        <position position="335"/>
    </location>
    <ligand>
        <name>UDP-N-acetyl-alpha-D-glucosamine</name>
        <dbReference type="ChEBI" id="CHEBI:57705"/>
    </ligand>
</feature>
<dbReference type="EMBL" id="NIQC01000014">
    <property type="protein sequence ID" value="OWZ83661.1"/>
    <property type="molecule type" value="Genomic_DNA"/>
</dbReference>
<dbReference type="HAMAP" id="MF_01631">
    <property type="entry name" value="GlmU"/>
    <property type="match status" value="1"/>
</dbReference>
<feature type="binding site" evidence="20">
    <location>
        <position position="23"/>
    </location>
    <ligand>
        <name>UDP-N-acetyl-alpha-D-glucosamine</name>
        <dbReference type="ChEBI" id="CHEBI:57705"/>
    </ligand>
</feature>
<dbReference type="PANTHER" id="PTHR43584">
    <property type="entry name" value="NUCLEOTIDYL TRANSFERASE"/>
    <property type="match status" value="1"/>
</dbReference>
<evidence type="ECO:0000256" key="18">
    <source>
        <dbReference type="ARBA" id="ARBA00048493"/>
    </source>
</evidence>
<dbReference type="EC" id="2.7.7.23" evidence="20"/>
<name>A0A226BXM5_9FIRM</name>
<keyword evidence="12 20" id="KW-0133">Cell shape</keyword>
<evidence type="ECO:0000256" key="5">
    <source>
        <dbReference type="ARBA" id="ARBA00007947"/>
    </source>
</evidence>
<protein>
    <recommendedName>
        <fullName evidence="20">Bifunctional protein GlmU</fullName>
    </recommendedName>
    <domain>
        <recommendedName>
            <fullName evidence="20">UDP-N-acetylglucosamine pyrophosphorylase</fullName>
            <ecNumber evidence="20">2.7.7.23</ecNumber>
        </recommendedName>
        <alternativeName>
            <fullName evidence="20">N-acetylglucosamine-1-phosphate uridyltransferase</fullName>
        </alternativeName>
    </domain>
    <domain>
        <recommendedName>
            <fullName evidence="20">Glucosamine-1-phosphate N-acetyltransferase</fullName>
            <ecNumber evidence="20">2.3.1.157</ecNumber>
        </recommendedName>
    </domain>
</protein>
<comment type="subunit">
    <text evidence="20">Homotrimer.</text>
</comment>
<dbReference type="InterPro" id="IPR038009">
    <property type="entry name" value="GlmU_C_LbH"/>
</dbReference>
<dbReference type="GO" id="GO:0006048">
    <property type="term" value="P:UDP-N-acetylglucosamine biosynthetic process"/>
    <property type="evidence" value="ECO:0007669"/>
    <property type="project" value="UniProtKB-UniPathway"/>
</dbReference>
<dbReference type="CDD" id="cd03353">
    <property type="entry name" value="LbH_GlmU_C"/>
    <property type="match status" value="1"/>
</dbReference>
<dbReference type="AlphaFoldDB" id="A0A226BXM5"/>
<feature type="binding site" evidence="20">
    <location>
        <position position="353"/>
    </location>
    <ligand>
        <name>UDP-N-acetyl-alpha-D-glucosamine</name>
        <dbReference type="ChEBI" id="CHEBI:57705"/>
    </ligand>
</feature>
<feature type="binding site" evidence="20">
    <location>
        <position position="379"/>
    </location>
    <ligand>
        <name>UDP-N-acetyl-alpha-D-glucosamine</name>
        <dbReference type="ChEBI" id="CHEBI:57705"/>
    </ligand>
</feature>
<reference evidence="23 24" key="1">
    <citation type="submission" date="2017-06" db="EMBL/GenBank/DDBJ databases">
        <title>Draft Genome Sequence of Natranaerobius trueperi halophilic, alkalithermophilic bacteria from soda lakes.</title>
        <authorList>
            <person name="Zhao B."/>
        </authorList>
    </citation>
    <scope>NUCLEOTIDE SEQUENCE [LARGE SCALE GENOMIC DNA]</scope>
    <source>
        <strain evidence="23 24">DSM 18760</strain>
    </source>
</reference>
<feature type="binding site" evidence="20">
    <location>
        <position position="172"/>
    </location>
    <ligand>
        <name>UDP-N-acetyl-alpha-D-glucosamine</name>
        <dbReference type="ChEBI" id="CHEBI:57705"/>
    </ligand>
</feature>
<comment type="function">
    <text evidence="19 20">Catalyzes the last two sequential reactions in the de novo biosynthetic pathway for UDP-N-acetylglucosamine (UDP-GlcNAc). The C-terminal domain catalyzes the transfer of acetyl group from acetyl coenzyme A to glucosamine-1-phosphate (GlcN-1-P) to produce N-acetylglucosamine-1-phosphate (GlcNAc-1-P), which is converted into UDP-GlcNAc by the transfer of uridine 5-monophosphate (from uridine 5-triphosphate), a reaction catalyzed by the N-terminal domain.</text>
</comment>
<feature type="binding site" evidence="20">
    <location>
        <position position="142"/>
    </location>
    <ligand>
        <name>UDP-N-acetyl-alpha-D-glucosamine</name>
        <dbReference type="ChEBI" id="CHEBI:57705"/>
    </ligand>
</feature>
<dbReference type="Gene3D" id="3.90.550.10">
    <property type="entry name" value="Spore Coat Polysaccharide Biosynthesis Protein SpsA, Chain A"/>
    <property type="match status" value="1"/>
</dbReference>
<evidence type="ECO:0000256" key="11">
    <source>
        <dbReference type="ARBA" id="ARBA00022842"/>
    </source>
</evidence>
<comment type="cofactor">
    <cofactor evidence="20">
        <name>Mg(2+)</name>
        <dbReference type="ChEBI" id="CHEBI:18420"/>
    </cofactor>
    <text evidence="20">Binds 1 Mg(2+) ion per subunit.</text>
</comment>
<dbReference type="RefSeq" id="WP_089023676.1">
    <property type="nucleotide sequence ID" value="NZ_NIQC01000014.1"/>
</dbReference>
<dbReference type="SUPFAM" id="SSF51161">
    <property type="entry name" value="Trimeric LpxA-like enzymes"/>
    <property type="match status" value="1"/>
</dbReference>
<evidence type="ECO:0000313" key="24">
    <source>
        <dbReference type="Proteomes" id="UP000214588"/>
    </source>
</evidence>
<dbReference type="GO" id="GO:0071555">
    <property type="term" value="P:cell wall organization"/>
    <property type="evidence" value="ECO:0007669"/>
    <property type="project" value="UniProtKB-KW"/>
</dbReference>
<evidence type="ECO:0000256" key="1">
    <source>
        <dbReference type="ARBA" id="ARBA00004496"/>
    </source>
</evidence>
<feature type="binding site" evidence="20">
    <location>
        <begin position="388"/>
        <end position="389"/>
    </location>
    <ligand>
        <name>acetyl-CoA</name>
        <dbReference type="ChEBI" id="CHEBI:57288"/>
    </ligand>
</feature>
<evidence type="ECO:0000313" key="23">
    <source>
        <dbReference type="EMBL" id="OWZ83661.1"/>
    </source>
</evidence>
<evidence type="ECO:0000256" key="9">
    <source>
        <dbReference type="ARBA" id="ARBA00022723"/>
    </source>
</evidence>
<dbReference type="Pfam" id="PF00132">
    <property type="entry name" value="Hexapep"/>
    <property type="match status" value="1"/>
</dbReference>
<proteinExistence type="inferred from homology"/>
<comment type="similarity">
    <text evidence="5 20">In the N-terminal section; belongs to the N-acetylglucosamine-1-phosphate uridyltransferase family.</text>
</comment>
<evidence type="ECO:0000256" key="3">
    <source>
        <dbReference type="ARBA" id="ARBA00005208"/>
    </source>
</evidence>
<organism evidence="23 24">
    <name type="scientific">Natranaerobius trueperi</name>
    <dbReference type="NCBI Taxonomy" id="759412"/>
    <lineage>
        <taxon>Bacteria</taxon>
        <taxon>Bacillati</taxon>
        <taxon>Bacillota</taxon>
        <taxon>Clostridia</taxon>
        <taxon>Natranaerobiales</taxon>
        <taxon>Natranaerobiaceae</taxon>
        <taxon>Natranaerobius</taxon>
    </lineage>
</organism>
<comment type="subcellular location">
    <subcellularLocation>
        <location evidence="1 20">Cytoplasm</location>
    </subcellularLocation>
</comment>
<evidence type="ECO:0000256" key="10">
    <source>
        <dbReference type="ARBA" id="ARBA00022737"/>
    </source>
</evidence>
<evidence type="ECO:0000256" key="16">
    <source>
        <dbReference type="ARBA" id="ARBA00023316"/>
    </source>
</evidence>
<comment type="caution">
    <text evidence="23">The sequence shown here is derived from an EMBL/GenBank/DDBJ whole genome shotgun (WGS) entry which is preliminary data.</text>
</comment>